<reference evidence="3 4" key="1">
    <citation type="journal article" date="2020" name="ISME J.">
        <title>Uncovering the hidden diversity of litter-decomposition mechanisms in mushroom-forming fungi.</title>
        <authorList>
            <person name="Floudas D."/>
            <person name="Bentzer J."/>
            <person name="Ahren D."/>
            <person name="Johansson T."/>
            <person name="Persson P."/>
            <person name="Tunlid A."/>
        </authorList>
    </citation>
    <scope>NUCLEOTIDE SEQUENCE [LARGE SCALE GENOMIC DNA]</scope>
    <source>
        <strain evidence="3 4">CBS 146.42</strain>
    </source>
</reference>
<keyword evidence="4" id="KW-1185">Reference proteome</keyword>
<protein>
    <recommendedName>
        <fullName evidence="5">Heterokaryon incompatibility domain-containing protein</fullName>
    </recommendedName>
</protein>
<evidence type="ECO:0000313" key="3">
    <source>
        <dbReference type="EMBL" id="KAF5345098.1"/>
    </source>
</evidence>
<gene>
    <name evidence="3" type="ORF">D9756_011170</name>
</gene>
<evidence type="ECO:0000313" key="4">
    <source>
        <dbReference type="Proteomes" id="UP000559027"/>
    </source>
</evidence>
<feature type="region of interest" description="Disordered" evidence="1">
    <location>
        <begin position="803"/>
        <end position="837"/>
    </location>
</feature>
<organism evidence="3 4">
    <name type="scientific">Leucocoprinus leucothites</name>
    <dbReference type="NCBI Taxonomy" id="201217"/>
    <lineage>
        <taxon>Eukaryota</taxon>
        <taxon>Fungi</taxon>
        <taxon>Dikarya</taxon>
        <taxon>Basidiomycota</taxon>
        <taxon>Agaricomycotina</taxon>
        <taxon>Agaricomycetes</taxon>
        <taxon>Agaricomycetidae</taxon>
        <taxon>Agaricales</taxon>
        <taxon>Agaricineae</taxon>
        <taxon>Agaricaceae</taxon>
        <taxon>Leucocoprinus</taxon>
    </lineage>
</organism>
<proteinExistence type="predicted"/>
<dbReference type="Proteomes" id="UP000559027">
    <property type="component" value="Unassembled WGS sequence"/>
</dbReference>
<evidence type="ECO:0008006" key="5">
    <source>
        <dbReference type="Google" id="ProtNLM"/>
    </source>
</evidence>
<dbReference type="AlphaFoldDB" id="A0A8H5CQB9"/>
<feature type="transmembrane region" description="Helical" evidence="2">
    <location>
        <begin position="554"/>
        <end position="575"/>
    </location>
</feature>
<keyword evidence="2" id="KW-1133">Transmembrane helix</keyword>
<name>A0A8H5CQB9_9AGAR</name>
<comment type="caution">
    <text evidence="3">The sequence shown here is derived from an EMBL/GenBank/DDBJ whole genome shotgun (WGS) entry which is preliminary data.</text>
</comment>
<accession>A0A8H5CQB9</accession>
<keyword evidence="2" id="KW-0472">Membrane</keyword>
<keyword evidence="2" id="KW-0812">Transmembrane</keyword>
<dbReference type="EMBL" id="JAACJO010000051">
    <property type="protein sequence ID" value="KAF5345098.1"/>
    <property type="molecule type" value="Genomic_DNA"/>
</dbReference>
<feature type="transmembrane region" description="Helical" evidence="2">
    <location>
        <begin position="528"/>
        <end position="548"/>
    </location>
</feature>
<sequence length="857" mass="94698">MTDTVQPDPLLSSQQSTNNDLRKAWSILMTQSRPRRIIHEDPGVRGPLWFWSDPSTSGSPLHIVANIVRILFAILAAPAWMWLPPSTVTGPLIRRLFRSAFWGREWSQLPESFLMGSSSIGKGDTGKGGEYAAKMSDCEPRWLLEVQFRGAEVVTKRQVKYEDVKKRIQDAGYTALGYPIQSAEQVLTESTGGAPNSKNGKYSLSDRREIAGAILEEYGRARVRTAAKGGKTDGIEYVWLDEFCLSEEDTKNEVQAMKQKETEIGRWADIFRLAKRVVVFCHVIDCDHTGVECPWSNRLFTLAEIVHATKVVRIKRTYGNSDPGERGTGIMSSISSLSGNEFRAEIQARAAEAKMWHLSNIMQHANNSSGATWQSTVHSLVLEALRRKDLDTSASHNLLGKALNGLLPRRAQIGDLTGVDGWADLVLLLELNQGFYNATLLASVCRLAESDAPNGYRWCQGKPVLPKEGLERFESLSTAIPVNFHDKITNNTVPVLSFVNTKTIALDHMLQRDSGALEQQEELKCLKFWARFAWITLVFLGFILGAAIGGIGGILYYVASILYVILQLFIGTIYVTKDRWVVIEDFKAPGASAFRFLQAQDPSFRGGIEWGSGSAKQITPRWEDGIRHLMEPRTSRDAAYPYPVTLIDLRTGILVKSLVTSRPNDMAVLAIHGMGVTCMLLDRDTKTRKGPTIGVKVGMTNLPSYVLAQASPVGSLYVGGHAFRAVRPCLSFWDWFGSMIKGEDPDAKGREATRDLREAGGRKVDDLEMGQMSLSGGTALAQTASISSTAPILHKKSVPYRADTNSSSATFTSEGELDKAGSDLGDGPVPTPLPNSRYRRELPNVQWFPERRGIENV</sequence>
<feature type="compositionally biased region" description="Polar residues" evidence="1">
    <location>
        <begin position="803"/>
        <end position="813"/>
    </location>
</feature>
<evidence type="ECO:0000256" key="1">
    <source>
        <dbReference type="SAM" id="MobiDB-lite"/>
    </source>
</evidence>
<dbReference type="OrthoDB" id="3005188at2759"/>
<evidence type="ECO:0000256" key="2">
    <source>
        <dbReference type="SAM" id="Phobius"/>
    </source>
</evidence>